<evidence type="ECO:0000313" key="2">
    <source>
        <dbReference type="Proteomes" id="UP000749559"/>
    </source>
</evidence>
<keyword evidence="2" id="KW-1185">Reference proteome</keyword>
<feature type="non-terminal residue" evidence="1">
    <location>
        <position position="311"/>
    </location>
</feature>
<comment type="caution">
    <text evidence="1">The sequence shown here is derived from an EMBL/GenBank/DDBJ whole genome shotgun (WGS) entry which is preliminary data.</text>
</comment>
<gene>
    <name evidence="1" type="ORF">OFUS_LOCUS9973</name>
</gene>
<dbReference type="AlphaFoldDB" id="A0A8J1XH34"/>
<proteinExistence type="predicted"/>
<feature type="non-terminal residue" evidence="1">
    <location>
        <position position="1"/>
    </location>
</feature>
<reference evidence="1" key="1">
    <citation type="submission" date="2022-03" db="EMBL/GenBank/DDBJ databases">
        <authorList>
            <person name="Martin C."/>
        </authorList>
    </citation>
    <scope>NUCLEOTIDE SEQUENCE</scope>
</reference>
<protein>
    <submittedName>
        <fullName evidence="1">Uncharacterized protein</fullName>
    </submittedName>
</protein>
<dbReference type="OrthoDB" id="10071095at2759"/>
<name>A0A8J1XH34_OWEFU</name>
<dbReference type="PANTHER" id="PTHR47018">
    <property type="entry name" value="CXC DOMAIN-CONTAINING PROTEIN-RELATED"/>
    <property type="match status" value="1"/>
</dbReference>
<organism evidence="1 2">
    <name type="scientific">Owenia fusiformis</name>
    <name type="common">Polychaete worm</name>
    <dbReference type="NCBI Taxonomy" id="6347"/>
    <lineage>
        <taxon>Eukaryota</taxon>
        <taxon>Metazoa</taxon>
        <taxon>Spiralia</taxon>
        <taxon>Lophotrochozoa</taxon>
        <taxon>Annelida</taxon>
        <taxon>Polychaeta</taxon>
        <taxon>Sedentaria</taxon>
        <taxon>Canalipalpata</taxon>
        <taxon>Sabellida</taxon>
        <taxon>Oweniida</taxon>
        <taxon>Oweniidae</taxon>
        <taxon>Owenia</taxon>
    </lineage>
</organism>
<evidence type="ECO:0000313" key="1">
    <source>
        <dbReference type="EMBL" id="CAH1783652.1"/>
    </source>
</evidence>
<sequence length="311" mass="35927">PYFHITNSTFYYRLIPLHLSDLQSFPTSIIDHFRISCSVSISGTFYNQLAFDEAHESCINKDIKRVIGLSMENTVQNIKYMHFRSLVHKNLLSQLPRSDETSNIYSEQDTSFKKIQEGNIQAILTKLSESELFLTRPYQSDIIISPLRHIFSKYEADLDQKTSLLNFHQKSHELYTAFIKCHILKDQSAKSVPRTKYTLKTFEIKKPSSHSLKKQLNDQSKVVKCLKKQIEISQSSFKPCENIHTVSPYPLSICNTICDKKGKITQVTAFKNSKSVTKSFFEKRYKDCCPPIFHYGALPLSFEPKVYIIDG</sequence>
<dbReference type="EMBL" id="CAIIXF020000005">
    <property type="protein sequence ID" value="CAH1783652.1"/>
    <property type="molecule type" value="Genomic_DNA"/>
</dbReference>
<accession>A0A8J1XH34</accession>
<dbReference type="PANTHER" id="PTHR47018:SF2">
    <property type="entry name" value="TESMIN_TSO1-LIKE CXC DOMAIN-CONTAINING PROTEIN"/>
    <property type="match status" value="1"/>
</dbReference>
<dbReference type="Proteomes" id="UP000749559">
    <property type="component" value="Unassembled WGS sequence"/>
</dbReference>